<accession>A0AC34F0G9</accession>
<sequence>MSNITVLRKNKILPDNEDTVEELYFNSASVQYIEAGAFDKFIALKKLVLMNNQLTYIDEKVLTPQLGSTLSSLILSGNNFTALNPMVFKNMIKLESFFIQSNPNLKEFTDIFPEMMLQVIDLSFCGIKFLQENVFKNLNIDDCAFCGLPNLEWISLYSCHQLSFIHENAFGSISSGIAQSVERFEINECNITVLPENLLDWKNVKEINIGGNPFACNCSMAWLFNDLHLEAGSILDKKIKRRYRGHKYILGCFPPLDTTHKHFLKPLNISELLEPCKQINSASSNLFWLLFFAFGFILGAIFYVLYNHRDTFEVFIDRPLNLDFFARNH</sequence>
<dbReference type="Proteomes" id="UP000887579">
    <property type="component" value="Unplaced"/>
</dbReference>
<name>A0AC34F0G9_9BILA</name>
<evidence type="ECO:0000313" key="1">
    <source>
        <dbReference type="Proteomes" id="UP000887579"/>
    </source>
</evidence>
<dbReference type="WBParaSite" id="ES5_v2.g10517.t1">
    <property type="protein sequence ID" value="ES5_v2.g10517.t1"/>
    <property type="gene ID" value="ES5_v2.g10517"/>
</dbReference>
<reference evidence="2" key="1">
    <citation type="submission" date="2022-11" db="UniProtKB">
        <authorList>
            <consortium name="WormBaseParasite"/>
        </authorList>
    </citation>
    <scope>IDENTIFICATION</scope>
</reference>
<protein>
    <submittedName>
        <fullName evidence="2">LRRCT domain-containing protein</fullName>
    </submittedName>
</protein>
<organism evidence="1 2">
    <name type="scientific">Panagrolaimus sp. ES5</name>
    <dbReference type="NCBI Taxonomy" id="591445"/>
    <lineage>
        <taxon>Eukaryota</taxon>
        <taxon>Metazoa</taxon>
        <taxon>Ecdysozoa</taxon>
        <taxon>Nematoda</taxon>
        <taxon>Chromadorea</taxon>
        <taxon>Rhabditida</taxon>
        <taxon>Tylenchina</taxon>
        <taxon>Panagrolaimomorpha</taxon>
        <taxon>Panagrolaimoidea</taxon>
        <taxon>Panagrolaimidae</taxon>
        <taxon>Panagrolaimus</taxon>
    </lineage>
</organism>
<proteinExistence type="predicted"/>
<evidence type="ECO:0000313" key="2">
    <source>
        <dbReference type="WBParaSite" id="ES5_v2.g10517.t1"/>
    </source>
</evidence>